<feature type="region of interest" description="Disordered" evidence="6">
    <location>
        <begin position="19"/>
        <end position="68"/>
    </location>
</feature>
<dbReference type="Pfam" id="PF04082">
    <property type="entry name" value="Fungal_trans"/>
    <property type="match status" value="1"/>
</dbReference>
<dbReference type="Proteomes" id="UP000027920">
    <property type="component" value="Unassembled WGS sequence"/>
</dbReference>
<accession>A0A072P1V8</accession>
<feature type="compositionally biased region" description="Polar residues" evidence="6">
    <location>
        <begin position="56"/>
        <end position="68"/>
    </location>
</feature>
<dbReference type="HOGENOM" id="CLU_335240_0_0_1"/>
<evidence type="ECO:0000256" key="1">
    <source>
        <dbReference type="ARBA" id="ARBA00022723"/>
    </source>
</evidence>
<dbReference type="RefSeq" id="XP_013256704.1">
    <property type="nucleotide sequence ID" value="XM_013401250.1"/>
</dbReference>
<keyword evidence="4" id="KW-0804">Transcription</keyword>
<feature type="domain" description="Xylanolytic transcriptional activator regulatory" evidence="7">
    <location>
        <begin position="374"/>
        <end position="668"/>
    </location>
</feature>
<dbReference type="EMBL" id="AMGV01000011">
    <property type="protein sequence ID" value="KEF54114.1"/>
    <property type="molecule type" value="Genomic_DNA"/>
</dbReference>
<dbReference type="GeneID" id="25284817"/>
<dbReference type="CDD" id="cd12148">
    <property type="entry name" value="fungal_TF_MHR"/>
    <property type="match status" value="1"/>
</dbReference>
<dbReference type="PANTHER" id="PTHR47660:SF7">
    <property type="entry name" value="TRANSCRIPTION FACTOR WITH C2H2 AND ZN(2)-CYS(6) DNA BINDING DOMAIN (EUROFUNG)"/>
    <property type="match status" value="1"/>
</dbReference>
<organism evidence="8 9">
    <name type="scientific">Exophiala aquamarina CBS 119918</name>
    <dbReference type="NCBI Taxonomy" id="1182545"/>
    <lineage>
        <taxon>Eukaryota</taxon>
        <taxon>Fungi</taxon>
        <taxon>Dikarya</taxon>
        <taxon>Ascomycota</taxon>
        <taxon>Pezizomycotina</taxon>
        <taxon>Eurotiomycetes</taxon>
        <taxon>Chaetothyriomycetidae</taxon>
        <taxon>Chaetothyriales</taxon>
        <taxon>Herpotrichiellaceae</taxon>
        <taxon>Exophiala</taxon>
    </lineage>
</organism>
<evidence type="ECO:0000313" key="9">
    <source>
        <dbReference type="Proteomes" id="UP000027920"/>
    </source>
</evidence>
<keyword evidence="1" id="KW-0479">Metal-binding</keyword>
<sequence length="851" mass="96559">MRKQHCTYELRSRRVSQPVGCTTGVTETGSRPVGTNSEAPHENHGEQHAVPEPRTSLGSPLSGIDNTLYQPTESDLFEETANQQRSYVTDMMNSGSRLVGMNNGTSPDYLDMILPDSPLSGIDNTLYQPTESDLFEETANQQRSYVTDMMNSGSRLAGMNNGTSPDYLDMILPNLPEMLIEDDALLQVHHGFQSAVTSNSETALCSGADNILYQLAAPDFFPCSFNSPDSVADVPLPESFIARNENRDIFQESRQSLAIHQTDEGQQTPAINASLACGDKTASSSKPSSSEPRKKWRSNQKALVKELVNYAITAADIQPGERRRNWESVSTEIHAVFRLPKSQNSEDCILFQMVHLYKENLLPLWPMICEKDLEDPSNLHPVLFLVAVSAGAMYLDQNASVFGKMMHMCLRTSLITSFIEKEITELDTIWLAQARTTIQVVALYFGQGLELTYAQHLGAVLVTQSRRMNLFKRSVAEEFSGASTPEEQIEAWILAETRRRVAFGIVRADVFLSLLLNCPPSISADELEIGLPYPDHLWLSIGKLSPQELLAALERERMKRNETLFCDLIRIILDHDEALLNMEPRDYELVLFGLQQQVWKFSHDPDMFQRLIGHPWQEEGFVEPLDMDINLVFSDSAVQPRDHLQVSHREMRDLVLDRRRLSKALEKWTQSFNASRSRPGFNKDRASILSSLLLFHIYHLQLNACLDVLHHIADRRCNKMSIDHKRLQTAIRWAHNTQARNAVNHASKILSLLENEARLNPYKTARYTVLSFIGLYHSSVVLWTCFGASKPSGQLSFVPYNDIPNDYHYSRSHEILMSIVFLYQRLKRMSWDTFSGSVRRLSCHHFPRDHS</sequence>
<dbReference type="InterPro" id="IPR007219">
    <property type="entry name" value="XnlR_reg_dom"/>
</dbReference>
<evidence type="ECO:0000256" key="5">
    <source>
        <dbReference type="ARBA" id="ARBA00023242"/>
    </source>
</evidence>
<evidence type="ECO:0000259" key="7">
    <source>
        <dbReference type="Pfam" id="PF04082"/>
    </source>
</evidence>
<dbReference type="AlphaFoldDB" id="A0A072P1V8"/>
<evidence type="ECO:0000256" key="4">
    <source>
        <dbReference type="ARBA" id="ARBA00023163"/>
    </source>
</evidence>
<keyword evidence="3" id="KW-0805">Transcription regulation</keyword>
<feature type="compositionally biased region" description="Polar residues" evidence="6">
    <location>
        <begin position="19"/>
        <end position="38"/>
    </location>
</feature>
<dbReference type="STRING" id="1182545.A0A072P1V8"/>
<evidence type="ECO:0000256" key="2">
    <source>
        <dbReference type="ARBA" id="ARBA00022833"/>
    </source>
</evidence>
<dbReference type="PANTHER" id="PTHR47660">
    <property type="entry name" value="TRANSCRIPTION FACTOR WITH C2H2 AND ZN(2)-CYS(6) DNA BINDING DOMAIN (EUROFUNG)-RELATED-RELATED"/>
    <property type="match status" value="1"/>
</dbReference>
<dbReference type="VEuPathDB" id="FungiDB:A1O9_09909"/>
<feature type="compositionally biased region" description="Basic and acidic residues" evidence="6">
    <location>
        <begin position="39"/>
        <end position="51"/>
    </location>
</feature>
<evidence type="ECO:0000256" key="6">
    <source>
        <dbReference type="SAM" id="MobiDB-lite"/>
    </source>
</evidence>
<dbReference type="OrthoDB" id="654211at2759"/>
<dbReference type="GO" id="GO:0003677">
    <property type="term" value="F:DNA binding"/>
    <property type="evidence" value="ECO:0007669"/>
    <property type="project" value="InterPro"/>
</dbReference>
<proteinExistence type="predicted"/>
<evidence type="ECO:0000313" key="8">
    <source>
        <dbReference type="EMBL" id="KEF54114.1"/>
    </source>
</evidence>
<reference evidence="8 9" key="1">
    <citation type="submission" date="2013-03" db="EMBL/GenBank/DDBJ databases">
        <title>The Genome Sequence of Exophiala aquamarina CBS 119918.</title>
        <authorList>
            <consortium name="The Broad Institute Genomics Platform"/>
            <person name="Cuomo C."/>
            <person name="de Hoog S."/>
            <person name="Gorbushina A."/>
            <person name="Walker B."/>
            <person name="Young S.K."/>
            <person name="Zeng Q."/>
            <person name="Gargeya S."/>
            <person name="Fitzgerald M."/>
            <person name="Haas B."/>
            <person name="Abouelleil A."/>
            <person name="Allen A.W."/>
            <person name="Alvarado L."/>
            <person name="Arachchi H.M."/>
            <person name="Berlin A.M."/>
            <person name="Chapman S.B."/>
            <person name="Gainer-Dewar J."/>
            <person name="Goldberg J."/>
            <person name="Griggs A."/>
            <person name="Gujja S."/>
            <person name="Hansen M."/>
            <person name="Howarth C."/>
            <person name="Imamovic A."/>
            <person name="Ireland A."/>
            <person name="Larimer J."/>
            <person name="McCowan C."/>
            <person name="Murphy C."/>
            <person name="Pearson M."/>
            <person name="Poon T.W."/>
            <person name="Priest M."/>
            <person name="Roberts A."/>
            <person name="Saif S."/>
            <person name="Shea T."/>
            <person name="Sisk P."/>
            <person name="Sykes S."/>
            <person name="Wortman J."/>
            <person name="Nusbaum C."/>
            <person name="Birren B."/>
        </authorList>
    </citation>
    <scope>NUCLEOTIDE SEQUENCE [LARGE SCALE GENOMIC DNA]</scope>
    <source>
        <strain evidence="8 9">CBS 119918</strain>
    </source>
</reference>
<dbReference type="GO" id="GO:0008270">
    <property type="term" value="F:zinc ion binding"/>
    <property type="evidence" value="ECO:0007669"/>
    <property type="project" value="InterPro"/>
</dbReference>
<evidence type="ECO:0000256" key="3">
    <source>
        <dbReference type="ARBA" id="ARBA00023015"/>
    </source>
</evidence>
<keyword evidence="9" id="KW-1185">Reference proteome</keyword>
<keyword evidence="2" id="KW-0862">Zinc</keyword>
<keyword evidence="5" id="KW-0539">Nucleus</keyword>
<gene>
    <name evidence="8" type="ORF">A1O9_09909</name>
</gene>
<name>A0A072P1V8_9EURO</name>
<feature type="region of interest" description="Disordered" evidence="6">
    <location>
        <begin position="277"/>
        <end position="298"/>
    </location>
</feature>
<comment type="caution">
    <text evidence="8">The sequence shown here is derived from an EMBL/GenBank/DDBJ whole genome shotgun (WGS) entry which is preliminary data.</text>
</comment>
<protein>
    <recommendedName>
        <fullName evidence="7">Xylanolytic transcriptional activator regulatory domain-containing protein</fullName>
    </recommendedName>
</protein>
<dbReference type="GO" id="GO:0006351">
    <property type="term" value="P:DNA-templated transcription"/>
    <property type="evidence" value="ECO:0007669"/>
    <property type="project" value="InterPro"/>
</dbReference>